<protein>
    <submittedName>
        <fullName evidence="1">Uncharacterized protein</fullName>
    </submittedName>
</protein>
<evidence type="ECO:0000313" key="1">
    <source>
        <dbReference type="EMBL" id="GAH75811.1"/>
    </source>
</evidence>
<organism evidence="1">
    <name type="scientific">marine sediment metagenome</name>
    <dbReference type="NCBI Taxonomy" id="412755"/>
    <lineage>
        <taxon>unclassified sequences</taxon>
        <taxon>metagenomes</taxon>
        <taxon>ecological metagenomes</taxon>
    </lineage>
</organism>
<accession>X1I071</accession>
<proteinExistence type="predicted"/>
<comment type="caution">
    <text evidence="1">The sequence shown here is derived from an EMBL/GenBank/DDBJ whole genome shotgun (WGS) entry which is preliminary data.</text>
</comment>
<dbReference type="AlphaFoldDB" id="X1I071"/>
<sequence>KRLISEGEYEELMYEHQWLETPITEPIAELAFHLSMGAIEDKCGVLSKDVDKIISLFDNSLEANKKRQFGAAQQGFIEVKSQVVGLATELCKEKGKG</sequence>
<dbReference type="EMBL" id="BARU01028989">
    <property type="protein sequence ID" value="GAH75811.1"/>
    <property type="molecule type" value="Genomic_DNA"/>
</dbReference>
<name>X1I071_9ZZZZ</name>
<gene>
    <name evidence="1" type="ORF">S03H2_46194</name>
</gene>
<feature type="non-terminal residue" evidence="1">
    <location>
        <position position="1"/>
    </location>
</feature>
<reference evidence="1" key="1">
    <citation type="journal article" date="2014" name="Front. Microbiol.">
        <title>High frequency of phylogenetically diverse reductive dehalogenase-homologous genes in deep subseafloor sedimentary metagenomes.</title>
        <authorList>
            <person name="Kawai M."/>
            <person name="Futagami T."/>
            <person name="Toyoda A."/>
            <person name="Takaki Y."/>
            <person name="Nishi S."/>
            <person name="Hori S."/>
            <person name="Arai W."/>
            <person name="Tsubouchi T."/>
            <person name="Morono Y."/>
            <person name="Uchiyama I."/>
            <person name="Ito T."/>
            <person name="Fujiyama A."/>
            <person name="Inagaki F."/>
            <person name="Takami H."/>
        </authorList>
    </citation>
    <scope>NUCLEOTIDE SEQUENCE</scope>
    <source>
        <strain evidence="1">Expedition CK06-06</strain>
    </source>
</reference>